<proteinExistence type="predicted"/>
<dbReference type="InterPro" id="IPR006015">
    <property type="entry name" value="Universal_stress_UspA"/>
</dbReference>
<dbReference type="InterPro" id="IPR006016">
    <property type="entry name" value="UspA"/>
</dbReference>
<dbReference type="EMBL" id="LR746267">
    <property type="protein sequence ID" value="CAA7395135.1"/>
    <property type="molecule type" value="Genomic_DNA"/>
</dbReference>
<sequence length="180" mass="19706">MEQPGTEAVEQRRAAEQQRGTRLKVMVAVDESDGSLYALSWALDNLFPLPPPAEDAGEVVIVHVQQPFQNYVFPAGPALYATTAVMDSVRKVQQQNAEALLAKVSHVCSEKHTTVKVKTMVMEGDPKEMICQAVEQVHPDLLLVGSRGLGKLKRAFLGSVSDYCAHHAKCPILIVKPPHK</sequence>
<dbReference type="Proteomes" id="UP000663760">
    <property type="component" value="Chromosome 4"/>
</dbReference>
<dbReference type="PRINTS" id="PR01438">
    <property type="entry name" value="UNVRSLSTRESS"/>
</dbReference>
<reference evidence="2" key="1">
    <citation type="submission" date="2020-02" db="EMBL/GenBank/DDBJ databases">
        <authorList>
            <person name="Scholz U."/>
            <person name="Mascher M."/>
            <person name="Fiebig A."/>
        </authorList>
    </citation>
    <scope>NUCLEOTIDE SEQUENCE</scope>
</reference>
<dbReference type="SUPFAM" id="SSF52402">
    <property type="entry name" value="Adenine nucleotide alpha hydrolases-like"/>
    <property type="match status" value="1"/>
</dbReference>
<evidence type="ECO:0000313" key="2">
    <source>
        <dbReference type="EMBL" id="CAA7395135.1"/>
    </source>
</evidence>
<dbReference type="CDD" id="cd23659">
    <property type="entry name" value="USP_At3g01520-like"/>
    <property type="match status" value="1"/>
</dbReference>
<protein>
    <recommendedName>
        <fullName evidence="1">UspA domain-containing protein</fullName>
    </recommendedName>
</protein>
<dbReference type="PANTHER" id="PTHR31964:SF124">
    <property type="entry name" value="ADENINE NUCLEOTIDE ALPHA HYDROLASES-LIKE SUPERFAMILY PROTEIN"/>
    <property type="match status" value="1"/>
</dbReference>
<dbReference type="OrthoDB" id="843225at2759"/>
<evidence type="ECO:0000313" key="3">
    <source>
        <dbReference type="Proteomes" id="UP000663760"/>
    </source>
</evidence>
<feature type="domain" description="UspA" evidence="1">
    <location>
        <begin position="24"/>
        <end position="176"/>
    </location>
</feature>
<organism evidence="2 3">
    <name type="scientific">Spirodela intermedia</name>
    <name type="common">Intermediate duckweed</name>
    <dbReference type="NCBI Taxonomy" id="51605"/>
    <lineage>
        <taxon>Eukaryota</taxon>
        <taxon>Viridiplantae</taxon>
        <taxon>Streptophyta</taxon>
        <taxon>Embryophyta</taxon>
        <taxon>Tracheophyta</taxon>
        <taxon>Spermatophyta</taxon>
        <taxon>Magnoliopsida</taxon>
        <taxon>Liliopsida</taxon>
        <taxon>Araceae</taxon>
        <taxon>Lemnoideae</taxon>
        <taxon>Spirodela</taxon>
    </lineage>
</organism>
<dbReference type="Pfam" id="PF00582">
    <property type="entry name" value="Usp"/>
    <property type="match status" value="1"/>
</dbReference>
<dbReference type="Gene3D" id="3.40.50.620">
    <property type="entry name" value="HUPs"/>
    <property type="match status" value="1"/>
</dbReference>
<keyword evidence="3" id="KW-1185">Reference proteome</keyword>
<evidence type="ECO:0000259" key="1">
    <source>
        <dbReference type="Pfam" id="PF00582"/>
    </source>
</evidence>
<gene>
    <name evidence="2" type="ORF">SI8410_04005796</name>
</gene>
<name>A0A7I8KDQ7_SPIIN</name>
<dbReference type="AlphaFoldDB" id="A0A7I8KDQ7"/>
<dbReference type="PANTHER" id="PTHR31964">
    <property type="entry name" value="ADENINE NUCLEOTIDE ALPHA HYDROLASES-LIKE SUPERFAMILY PROTEIN"/>
    <property type="match status" value="1"/>
</dbReference>
<dbReference type="InterPro" id="IPR014729">
    <property type="entry name" value="Rossmann-like_a/b/a_fold"/>
</dbReference>
<accession>A0A7I8KDQ7</accession>